<evidence type="ECO:0000256" key="13">
    <source>
        <dbReference type="ARBA" id="ARBA00024688"/>
    </source>
</evidence>
<keyword evidence="4 15" id="KW-0813">Transport</keyword>
<evidence type="ECO:0000256" key="2">
    <source>
        <dbReference type="ARBA" id="ARBA00004141"/>
    </source>
</evidence>
<keyword evidence="11 16" id="KW-0186">Copper</keyword>
<name>A0A845MIL0_9PROT</name>
<evidence type="ECO:0000256" key="6">
    <source>
        <dbReference type="ARBA" id="ARBA00022692"/>
    </source>
</evidence>
<evidence type="ECO:0000259" key="19">
    <source>
        <dbReference type="PROSITE" id="PS50857"/>
    </source>
</evidence>
<dbReference type="EMBL" id="WTVA01000015">
    <property type="protein sequence ID" value="MZR23495.1"/>
    <property type="molecule type" value="Genomic_DNA"/>
</dbReference>
<dbReference type="EC" id="7.1.1.9" evidence="16"/>
<dbReference type="InterPro" id="IPR002429">
    <property type="entry name" value="CcO_II-like_C"/>
</dbReference>
<feature type="transmembrane region" description="Helical" evidence="17">
    <location>
        <begin position="53"/>
        <end position="74"/>
    </location>
</feature>
<reference evidence="21 22" key="1">
    <citation type="journal article" date="2014" name="Int. J. Syst. Evol. Microbiol.">
        <title>Sneathiella chungangensis sp. nov., isolated from a marine sand, and emended description of the genus Sneathiella.</title>
        <authorList>
            <person name="Siamphan C."/>
            <person name="Kim H."/>
            <person name="Lee J.S."/>
            <person name="Kim W."/>
        </authorList>
    </citation>
    <scope>NUCLEOTIDE SEQUENCE [LARGE SCALE GENOMIC DNA]</scope>
    <source>
        <strain evidence="21 22">KCTC 32476</strain>
    </source>
</reference>
<keyword evidence="22" id="KW-1185">Reference proteome</keyword>
<dbReference type="PROSITE" id="PS50999">
    <property type="entry name" value="COX2_TM"/>
    <property type="match status" value="1"/>
</dbReference>
<proteinExistence type="inferred from homology"/>
<dbReference type="AlphaFoldDB" id="A0A845MIL0"/>
<evidence type="ECO:0000313" key="22">
    <source>
        <dbReference type="Proteomes" id="UP000445696"/>
    </source>
</evidence>
<dbReference type="InterPro" id="IPR014222">
    <property type="entry name" value="Cyt_c_oxidase_su2"/>
</dbReference>
<comment type="caution">
    <text evidence="21">The sequence shown here is derived from an EMBL/GenBank/DDBJ whole genome shotgun (WGS) entry which is preliminary data.</text>
</comment>
<keyword evidence="7 16" id="KW-0479">Metal-binding</keyword>
<dbReference type="InterPro" id="IPR045187">
    <property type="entry name" value="CcO_II"/>
</dbReference>
<evidence type="ECO:0000256" key="12">
    <source>
        <dbReference type="ARBA" id="ARBA00023136"/>
    </source>
</evidence>
<evidence type="ECO:0000256" key="18">
    <source>
        <dbReference type="SAM" id="SignalP"/>
    </source>
</evidence>
<dbReference type="GO" id="GO:0005507">
    <property type="term" value="F:copper ion binding"/>
    <property type="evidence" value="ECO:0007669"/>
    <property type="project" value="InterPro"/>
</dbReference>
<dbReference type="GO" id="GO:0042773">
    <property type="term" value="P:ATP synthesis coupled electron transport"/>
    <property type="evidence" value="ECO:0007669"/>
    <property type="project" value="TreeGrafter"/>
</dbReference>
<feature type="transmembrane region" description="Helical" evidence="17">
    <location>
        <begin position="95"/>
        <end position="117"/>
    </location>
</feature>
<dbReference type="CDD" id="cd13912">
    <property type="entry name" value="CcO_II_C"/>
    <property type="match status" value="1"/>
</dbReference>
<comment type="catalytic activity">
    <reaction evidence="14 16">
        <text>4 Fe(II)-[cytochrome c] + O2 + 8 H(+)(in) = 4 Fe(III)-[cytochrome c] + 2 H2O + 4 H(+)(out)</text>
        <dbReference type="Rhea" id="RHEA:11436"/>
        <dbReference type="Rhea" id="RHEA-COMP:10350"/>
        <dbReference type="Rhea" id="RHEA-COMP:14399"/>
        <dbReference type="ChEBI" id="CHEBI:15377"/>
        <dbReference type="ChEBI" id="CHEBI:15378"/>
        <dbReference type="ChEBI" id="CHEBI:15379"/>
        <dbReference type="ChEBI" id="CHEBI:29033"/>
        <dbReference type="ChEBI" id="CHEBI:29034"/>
        <dbReference type="EC" id="7.1.1.9"/>
    </reaction>
</comment>
<keyword evidence="12 17" id="KW-0472">Membrane</keyword>
<evidence type="ECO:0000256" key="5">
    <source>
        <dbReference type="ARBA" id="ARBA00022660"/>
    </source>
</evidence>
<feature type="signal peptide" evidence="18">
    <location>
        <begin position="1"/>
        <end position="24"/>
    </location>
</feature>
<dbReference type="FunFam" id="2.60.40.420:FF:000001">
    <property type="entry name" value="Cytochrome c oxidase subunit 2"/>
    <property type="match status" value="1"/>
</dbReference>
<comment type="cofactor">
    <cofactor evidence="1">
        <name>heme</name>
        <dbReference type="ChEBI" id="CHEBI:30413"/>
    </cofactor>
</comment>
<dbReference type="SUPFAM" id="SSF81464">
    <property type="entry name" value="Cytochrome c oxidase subunit II-like, transmembrane region"/>
    <property type="match status" value="1"/>
</dbReference>
<dbReference type="Pfam" id="PF02790">
    <property type="entry name" value="COX2_TM"/>
    <property type="match status" value="1"/>
</dbReference>
<accession>A0A845MIL0</accession>
<keyword evidence="10 17" id="KW-1133">Transmembrane helix</keyword>
<evidence type="ECO:0000256" key="8">
    <source>
        <dbReference type="ARBA" id="ARBA00022967"/>
    </source>
</evidence>
<dbReference type="Gene3D" id="1.10.287.90">
    <property type="match status" value="1"/>
</dbReference>
<feature type="domain" description="Cytochrome oxidase subunit II transmembrane region profile" evidence="20">
    <location>
        <begin position="28"/>
        <end position="123"/>
    </location>
</feature>
<evidence type="ECO:0000256" key="14">
    <source>
        <dbReference type="ARBA" id="ARBA00047816"/>
    </source>
</evidence>
<gene>
    <name evidence="21" type="primary">coxB</name>
    <name evidence="21" type="ORF">GQF03_14245</name>
</gene>
<dbReference type="GO" id="GO:0005886">
    <property type="term" value="C:plasma membrane"/>
    <property type="evidence" value="ECO:0007669"/>
    <property type="project" value="UniProtKB-SubCell"/>
</dbReference>
<comment type="similarity">
    <text evidence="3 15">Belongs to the cytochrome c oxidase subunit 2 family.</text>
</comment>
<keyword evidence="5 15" id="KW-0679">Respiratory chain</keyword>
<evidence type="ECO:0000256" key="1">
    <source>
        <dbReference type="ARBA" id="ARBA00001971"/>
    </source>
</evidence>
<evidence type="ECO:0000256" key="11">
    <source>
        <dbReference type="ARBA" id="ARBA00023008"/>
    </source>
</evidence>
<dbReference type="SUPFAM" id="SSF49503">
    <property type="entry name" value="Cupredoxins"/>
    <property type="match status" value="1"/>
</dbReference>
<evidence type="ECO:0000256" key="7">
    <source>
        <dbReference type="ARBA" id="ARBA00022723"/>
    </source>
</evidence>
<dbReference type="InterPro" id="IPR036257">
    <property type="entry name" value="Cyt_c_oxidase_su2_TM_sf"/>
</dbReference>
<feature type="chain" id="PRO_5032587722" description="Cytochrome c oxidase subunit 2" evidence="18">
    <location>
        <begin position="25"/>
        <end position="281"/>
    </location>
</feature>
<evidence type="ECO:0000256" key="16">
    <source>
        <dbReference type="RuleBase" id="RU004024"/>
    </source>
</evidence>
<dbReference type="OrthoDB" id="9781261at2"/>
<dbReference type="InterPro" id="IPR034210">
    <property type="entry name" value="CcO_II_C"/>
</dbReference>
<comment type="cofactor">
    <cofactor evidence="16">
        <name>Cu cation</name>
        <dbReference type="ChEBI" id="CHEBI:23378"/>
    </cofactor>
    <text evidence="16">Binds a copper A center.</text>
</comment>
<evidence type="ECO:0000256" key="3">
    <source>
        <dbReference type="ARBA" id="ARBA00007866"/>
    </source>
</evidence>
<evidence type="ECO:0000256" key="4">
    <source>
        <dbReference type="ARBA" id="ARBA00022448"/>
    </source>
</evidence>
<dbReference type="PANTHER" id="PTHR22888:SF9">
    <property type="entry name" value="CYTOCHROME C OXIDASE SUBUNIT 2"/>
    <property type="match status" value="1"/>
</dbReference>
<keyword evidence="18" id="KW-0732">Signal</keyword>
<protein>
    <recommendedName>
        <fullName evidence="16">Cytochrome c oxidase subunit 2</fullName>
        <ecNumber evidence="16">7.1.1.9</ecNumber>
    </recommendedName>
</protein>
<evidence type="ECO:0000256" key="10">
    <source>
        <dbReference type="ARBA" id="ARBA00022989"/>
    </source>
</evidence>
<dbReference type="NCBIfam" id="TIGR02866">
    <property type="entry name" value="CoxB"/>
    <property type="match status" value="1"/>
</dbReference>
<sequence length="281" mass="31459">MVRNLVAFMTAVAGTVLTMGAAAAGEGQPSPWQTTFQAALSPVAEHQHVFHDMLLWIISAISLFVLALLIFVILRFNRRANPTPSKTSHNTLIEIVWTVVPIMILIVIMIPSLKLLYYGDRIEEPDMTLKAIGYQWYWGYEYMDEEGLAFDAVMLEKDELKDGQLRLLTTDNAIVLPVETNIRVLVTAEDVLHSWAMPSLGVKMDAVPGRLNETWMRIDKEGMYYGQCSELCGARHGFMPIMIKAVSKEDYAKWLVEAKKEFASGGTPAIKFAQVKTTSAE</sequence>
<dbReference type="PROSITE" id="PS50857">
    <property type="entry name" value="COX2_CUA"/>
    <property type="match status" value="1"/>
</dbReference>
<dbReference type="PRINTS" id="PR01166">
    <property type="entry name" value="CYCOXIDASEII"/>
</dbReference>
<dbReference type="PROSITE" id="PS00078">
    <property type="entry name" value="COX2"/>
    <property type="match status" value="1"/>
</dbReference>
<dbReference type="Gene3D" id="2.60.40.420">
    <property type="entry name" value="Cupredoxins - blue copper proteins"/>
    <property type="match status" value="1"/>
</dbReference>
<feature type="domain" description="Cytochrome oxidase subunit II copper A binding" evidence="19">
    <location>
        <begin position="124"/>
        <end position="257"/>
    </location>
</feature>
<keyword evidence="6 15" id="KW-0812">Transmembrane</keyword>
<evidence type="ECO:0000256" key="9">
    <source>
        <dbReference type="ARBA" id="ARBA00022982"/>
    </source>
</evidence>
<dbReference type="PANTHER" id="PTHR22888">
    <property type="entry name" value="CYTOCHROME C OXIDASE, SUBUNIT II"/>
    <property type="match status" value="1"/>
</dbReference>
<dbReference type="InterPro" id="IPR001505">
    <property type="entry name" value="Copper_CuA"/>
</dbReference>
<dbReference type="InterPro" id="IPR011759">
    <property type="entry name" value="Cyt_c_oxidase_su2_TM_dom"/>
</dbReference>
<comment type="subcellular location">
    <subcellularLocation>
        <location evidence="15">Cell membrane</location>
        <topology evidence="15">Multi-pass membrane protein</topology>
    </subcellularLocation>
    <subcellularLocation>
        <location evidence="2">Membrane</location>
        <topology evidence="2">Multi-pass membrane protein</topology>
    </subcellularLocation>
</comment>
<evidence type="ECO:0000256" key="17">
    <source>
        <dbReference type="SAM" id="Phobius"/>
    </source>
</evidence>
<evidence type="ECO:0000313" key="21">
    <source>
        <dbReference type="EMBL" id="MZR23495.1"/>
    </source>
</evidence>
<dbReference type="InterPro" id="IPR008972">
    <property type="entry name" value="Cupredoxin"/>
</dbReference>
<organism evidence="21 22">
    <name type="scientific">Sneathiella chungangensis</name>
    <dbReference type="NCBI Taxonomy" id="1418234"/>
    <lineage>
        <taxon>Bacteria</taxon>
        <taxon>Pseudomonadati</taxon>
        <taxon>Pseudomonadota</taxon>
        <taxon>Alphaproteobacteria</taxon>
        <taxon>Sneathiellales</taxon>
        <taxon>Sneathiellaceae</taxon>
        <taxon>Sneathiella</taxon>
    </lineage>
</organism>
<keyword evidence="9 15" id="KW-0249">Electron transport</keyword>
<dbReference type="Pfam" id="PF00116">
    <property type="entry name" value="COX2"/>
    <property type="match status" value="1"/>
</dbReference>
<dbReference type="GO" id="GO:0016491">
    <property type="term" value="F:oxidoreductase activity"/>
    <property type="evidence" value="ECO:0007669"/>
    <property type="project" value="UniProtKB-KW"/>
</dbReference>
<evidence type="ECO:0000256" key="15">
    <source>
        <dbReference type="RuleBase" id="RU000456"/>
    </source>
</evidence>
<keyword evidence="21" id="KW-0560">Oxidoreductase</keyword>
<dbReference type="Proteomes" id="UP000445696">
    <property type="component" value="Unassembled WGS sequence"/>
</dbReference>
<evidence type="ECO:0000259" key="20">
    <source>
        <dbReference type="PROSITE" id="PS50999"/>
    </source>
</evidence>
<keyword evidence="8" id="KW-1278">Translocase</keyword>
<comment type="function">
    <text evidence="13 16">Subunits I and II form the functional core of the enzyme complex. Electrons originating in cytochrome c are transferred via heme a and Cu(A) to the binuclear center formed by heme a3 and Cu(B).</text>
</comment>
<dbReference type="GO" id="GO:0004129">
    <property type="term" value="F:cytochrome-c oxidase activity"/>
    <property type="evidence" value="ECO:0007669"/>
    <property type="project" value="UniProtKB-EC"/>
</dbReference>